<dbReference type="InterPro" id="IPR018495">
    <property type="entry name" value="Succ_DH_cyt_bsu_CS"/>
</dbReference>
<feature type="transmembrane region" description="Helical" evidence="10">
    <location>
        <begin position="119"/>
        <end position="138"/>
    </location>
</feature>
<evidence type="ECO:0000256" key="2">
    <source>
        <dbReference type="ARBA" id="ARBA00005163"/>
    </source>
</evidence>
<keyword evidence="6" id="KW-0809">Transit peptide</keyword>
<keyword evidence="12" id="KW-1185">Reference proteome</keyword>
<sequence>MSFPMFVRIGAMQNCTRVVPLRFLGKQLGSASLKTFAPLRSNVKTPIQSWGWDWLHHQKNLKRPLSPHLTVYKPMLTWMVSGLHRISGVVMGTTVALFSIGLMAAPFDFTTLIEYIRNLHLPAVFVYAVKYAIAWPLTFHTLNGVRFLAFDLAKGTDIPTVYKTGWTVVGLSLVIAAILTFWRDH</sequence>
<keyword evidence="3" id="KW-0349">Heme</keyword>
<dbReference type="InterPro" id="IPR034804">
    <property type="entry name" value="SQR/QFR_C/D"/>
</dbReference>
<evidence type="ECO:0000256" key="1">
    <source>
        <dbReference type="ARBA" id="ARBA00004141"/>
    </source>
</evidence>
<comment type="pathway">
    <text evidence="2">Carbohydrate metabolism; tricarboxylic acid cycle.</text>
</comment>
<dbReference type="GO" id="GO:0009055">
    <property type="term" value="F:electron transfer activity"/>
    <property type="evidence" value="ECO:0007669"/>
    <property type="project" value="InterPro"/>
</dbReference>
<evidence type="ECO:0000313" key="11">
    <source>
        <dbReference type="EMBL" id="KRX21111.1"/>
    </source>
</evidence>
<name>A0A0V0S385_9BILA</name>
<dbReference type="CDD" id="cd03499">
    <property type="entry name" value="SQR_TypeC_SdhC"/>
    <property type="match status" value="1"/>
</dbReference>
<dbReference type="PANTHER" id="PTHR10978:SF5">
    <property type="entry name" value="SUCCINATE DEHYDROGENASE CYTOCHROME B560 SUBUNIT, MITOCHONDRIAL"/>
    <property type="match status" value="1"/>
</dbReference>
<dbReference type="GO" id="GO:0016020">
    <property type="term" value="C:membrane"/>
    <property type="evidence" value="ECO:0007669"/>
    <property type="project" value="UniProtKB-SubCell"/>
</dbReference>
<evidence type="ECO:0000256" key="4">
    <source>
        <dbReference type="ARBA" id="ARBA00022692"/>
    </source>
</evidence>
<evidence type="ECO:0000256" key="10">
    <source>
        <dbReference type="SAM" id="Phobius"/>
    </source>
</evidence>
<dbReference type="GO" id="GO:0005739">
    <property type="term" value="C:mitochondrion"/>
    <property type="evidence" value="ECO:0007669"/>
    <property type="project" value="GOC"/>
</dbReference>
<dbReference type="GO" id="GO:0006099">
    <property type="term" value="P:tricarboxylic acid cycle"/>
    <property type="evidence" value="ECO:0007669"/>
    <property type="project" value="InterPro"/>
</dbReference>
<dbReference type="Gene3D" id="1.20.1300.10">
    <property type="entry name" value="Fumarate reductase/succinate dehydrogenase, transmembrane subunit"/>
    <property type="match status" value="1"/>
</dbReference>
<dbReference type="InterPro" id="IPR014314">
    <property type="entry name" value="Succ_DH_cytb556"/>
</dbReference>
<dbReference type="OrthoDB" id="588261at2759"/>
<dbReference type="EMBL" id="JYDL01000042">
    <property type="protein sequence ID" value="KRX21111.1"/>
    <property type="molecule type" value="Genomic_DNA"/>
</dbReference>
<keyword evidence="5" id="KW-0479">Metal-binding</keyword>
<dbReference type="InterPro" id="IPR000701">
    <property type="entry name" value="SuccDH_FuR_B_TM-su"/>
</dbReference>
<comment type="caution">
    <text evidence="11">The sequence shown here is derived from an EMBL/GenBank/DDBJ whole genome shotgun (WGS) entry which is preliminary data.</text>
</comment>
<dbReference type="GO" id="GO:0046872">
    <property type="term" value="F:metal ion binding"/>
    <property type="evidence" value="ECO:0007669"/>
    <property type="project" value="UniProtKB-KW"/>
</dbReference>
<evidence type="ECO:0000256" key="3">
    <source>
        <dbReference type="ARBA" id="ARBA00022617"/>
    </source>
</evidence>
<evidence type="ECO:0000256" key="8">
    <source>
        <dbReference type="ARBA" id="ARBA00023004"/>
    </source>
</evidence>
<reference evidence="11 12" key="1">
    <citation type="submission" date="2015-01" db="EMBL/GenBank/DDBJ databases">
        <title>Evolution of Trichinella species and genotypes.</title>
        <authorList>
            <person name="Korhonen P.K."/>
            <person name="Edoardo P."/>
            <person name="Giuseppe L.R."/>
            <person name="Gasser R.B."/>
        </authorList>
    </citation>
    <scope>NUCLEOTIDE SEQUENCE [LARGE SCALE GENOMIC DNA]</scope>
    <source>
        <strain evidence="11">ISS37</strain>
    </source>
</reference>
<gene>
    <name evidence="11" type="primary">mev-1</name>
    <name evidence="11" type="ORF">T07_8016</name>
</gene>
<dbReference type="FunFam" id="1.20.1300.10:FF:000011">
    <property type="entry name" value="Succinate dehydrogenase cytochrome b560 subunit"/>
    <property type="match status" value="1"/>
</dbReference>
<dbReference type="Pfam" id="PF01127">
    <property type="entry name" value="Sdh_cyt"/>
    <property type="match status" value="1"/>
</dbReference>
<dbReference type="PROSITE" id="PS01000">
    <property type="entry name" value="SDH_CYT_1"/>
    <property type="match status" value="1"/>
</dbReference>
<dbReference type="PANTHER" id="PTHR10978">
    <property type="entry name" value="SUCCINATE DEHYDROGENASE CYTOCHROME B560 SUBUNIT"/>
    <property type="match status" value="1"/>
</dbReference>
<evidence type="ECO:0000313" key="12">
    <source>
        <dbReference type="Proteomes" id="UP000054630"/>
    </source>
</evidence>
<dbReference type="NCBIfam" id="TIGR02970">
    <property type="entry name" value="succ_dehyd_cytB"/>
    <property type="match status" value="1"/>
</dbReference>
<accession>A0A0V0S385</accession>
<comment type="subcellular location">
    <subcellularLocation>
        <location evidence="1">Membrane</location>
        <topology evidence="1">Multi-pass membrane protein</topology>
    </subcellularLocation>
</comment>
<evidence type="ECO:0000256" key="9">
    <source>
        <dbReference type="ARBA" id="ARBA00023136"/>
    </source>
</evidence>
<dbReference type="Proteomes" id="UP000054630">
    <property type="component" value="Unassembled WGS sequence"/>
</dbReference>
<proteinExistence type="predicted"/>
<keyword evidence="8" id="KW-0408">Iron</keyword>
<dbReference type="PROSITE" id="PS01001">
    <property type="entry name" value="SDH_CYT_2"/>
    <property type="match status" value="1"/>
</dbReference>
<feature type="transmembrane region" description="Helical" evidence="10">
    <location>
        <begin position="86"/>
        <end position="107"/>
    </location>
</feature>
<evidence type="ECO:0000256" key="6">
    <source>
        <dbReference type="ARBA" id="ARBA00022946"/>
    </source>
</evidence>
<evidence type="ECO:0000256" key="7">
    <source>
        <dbReference type="ARBA" id="ARBA00022989"/>
    </source>
</evidence>
<feature type="transmembrane region" description="Helical" evidence="10">
    <location>
        <begin position="164"/>
        <end position="182"/>
    </location>
</feature>
<organism evidence="11 12">
    <name type="scientific">Trichinella nelsoni</name>
    <dbReference type="NCBI Taxonomy" id="6336"/>
    <lineage>
        <taxon>Eukaryota</taxon>
        <taxon>Metazoa</taxon>
        <taxon>Ecdysozoa</taxon>
        <taxon>Nematoda</taxon>
        <taxon>Enoplea</taxon>
        <taxon>Dorylaimia</taxon>
        <taxon>Trichinellida</taxon>
        <taxon>Trichinellidae</taxon>
        <taxon>Trichinella</taxon>
    </lineage>
</organism>
<dbReference type="SUPFAM" id="SSF81343">
    <property type="entry name" value="Fumarate reductase respiratory complex transmembrane subunits"/>
    <property type="match status" value="1"/>
</dbReference>
<keyword evidence="9 10" id="KW-0472">Membrane</keyword>
<dbReference type="GO" id="GO:0006121">
    <property type="term" value="P:mitochondrial electron transport, succinate to ubiquinone"/>
    <property type="evidence" value="ECO:0007669"/>
    <property type="project" value="UniProtKB-ARBA"/>
</dbReference>
<protein>
    <submittedName>
        <fullName evidence="11">Succinate dehydrogenase cytochrome b560 subunit, mitochondrial</fullName>
    </submittedName>
</protein>
<dbReference type="STRING" id="6336.A0A0V0S385"/>
<keyword evidence="4 10" id="KW-0812">Transmembrane</keyword>
<evidence type="ECO:0000256" key="5">
    <source>
        <dbReference type="ARBA" id="ARBA00022723"/>
    </source>
</evidence>
<dbReference type="AlphaFoldDB" id="A0A0V0S385"/>
<keyword evidence="7 10" id="KW-1133">Transmembrane helix</keyword>